<protein>
    <submittedName>
        <fullName evidence="7">CidA/LrgA family protein</fullName>
    </submittedName>
</protein>
<organism evidence="7 8">
    <name type="scientific">Denitromonas iodatirespirans</name>
    <dbReference type="NCBI Taxonomy" id="2795389"/>
    <lineage>
        <taxon>Bacteria</taxon>
        <taxon>Pseudomonadati</taxon>
        <taxon>Pseudomonadota</taxon>
        <taxon>Betaproteobacteria</taxon>
        <taxon>Rhodocyclales</taxon>
        <taxon>Zoogloeaceae</taxon>
        <taxon>Denitromonas</taxon>
    </lineage>
</organism>
<comment type="caution">
    <text evidence="7">The sequence shown here is derived from an EMBL/GenBank/DDBJ whole genome shotgun (WGS) entry which is preliminary data.</text>
</comment>
<dbReference type="PANTHER" id="PTHR33931">
    <property type="entry name" value="HOLIN-LIKE PROTEIN CIDA-RELATED"/>
    <property type="match status" value="1"/>
</dbReference>
<keyword evidence="4 6" id="KW-1133">Transmembrane helix</keyword>
<dbReference type="RefSeq" id="WP_214363918.1">
    <property type="nucleotide sequence ID" value="NZ_JAEKFT010000046.1"/>
</dbReference>
<evidence type="ECO:0000313" key="8">
    <source>
        <dbReference type="Proteomes" id="UP000694660"/>
    </source>
</evidence>
<comment type="subcellular location">
    <subcellularLocation>
        <location evidence="1">Cell membrane</location>
        <topology evidence="1">Multi-pass membrane protein</topology>
    </subcellularLocation>
</comment>
<evidence type="ECO:0000256" key="3">
    <source>
        <dbReference type="ARBA" id="ARBA00022692"/>
    </source>
</evidence>
<dbReference type="PANTHER" id="PTHR33931:SF2">
    <property type="entry name" value="HOLIN-LIKE PROTEIN CIDA"/>
    <property type="match status" value="1"/>
</dbReference>
<dbReference type="Pfam" id="PF03788">
    <property type="entry name" value="LrgA"/>
    <property type="match status" value="1"/>
</dbReference>
<feature type="transmembrane region" description="Helical" evidence="6">
    <location>
        <begin position="86"/>
        <end position="108"/>
    </location>
</feature>
<feature type="transmembrane region" description="Helical" evidence="6">
    <location>
        <begin position="57"/>
        <end position="74"/>
    </location>
</feature>
<feature type="transmembrane region" description="Helical" evidence="6">
    <location>
        <begin position="29"/>
        <end position="45"/>
    </location>
</feature>
<dbReference type="Proteomes" id="UP000694660">
    <property type="component" value="Unassembled WGS sequence"/>
</dbReference>
<keyword evidence="8" id="KW-1185">Reference proteome</keyword>
<dbReference type="GO" id="GO:0005886">
    <property type="term" value="C:plasma membrane"/>
    <property type="evidence" value="ECO:0007669"/>
    <property type="project" value="UniProtKB-SubCell"/>
</dbReference>
<keyword evidence="5 6" id="KW-0472">Membrane</keyword>
<name>A0A944DT55_DENI1</name>
<sequence>MLNAITVLLVFQLAGEVLARGLGLPLPGPVLGMALLLLALILRGGPGPGLQNTANGLLGHLSLLFVPAGTGIMLHADRLASEWPALLAALVLSTLAALAVSALVLSALQRRKRSRP</sequence>
<evidence type="ECO:0000313" key="7">
    <source>
        <dbReference type="EMBL" id="MBT0963994.1"/>
    </source>
</evidence>
<reference evidence="8" key="1">
    <citation type="journal article" date="2022" name="ISME J.">
        <title>Genetic and phylogenetic analysis of dissimilatory iodate-reducing bacteria identifies potential niches across the world's oceans.</title>
        <authorList>
            <person name="Reyes-Umana V."/>
            <person name="Henning Z."/>
            <person name="Lee K."/>
            <person name="Barnum T.P."/>
            <person name="Coates J.D."/>
        </authorList>
    </citation>
    <scope>NUCLEOTIDE SEQUENCE [LARGE SCALE GENOMIC DNA]</scope>
    <source>
        <strain evidence="8">IR12</strain>
    </source>
</reference>
<evidence type="ECO:0000256" key="5">
    <source>
        <dbReference type="ARBA" id="ARBA00023136"/>
    </source>
</evidence>
<proteinExistence type="predicted"/>
<gene>
    <name evidence="7" type="ORF">I8J34_22680</name>
</gene>
<evidence type="ECO:0000256" key="2">
    <source>
        <dbReference type="ARBA" id="ARBA00022475"/>
    </source>
</evidence>
<keyword evidence="3 6" id="KW-0812">Transmembrane</keyword>
<dbReference type="AlphaFoldDB" id="A0A944DT55"/>
<keyword evidence="2" id="KW-1003">Cell membrane</keyword>
<accession>A0A944DT55</accession>
<evidence type="ECO:0000256" key="6">
    <source>
        <dbReference type="SAM" id="Phobius"/>
    </source>
</evidence>
<evidence type="ECO:0000256" key="1">
    <source>
        <dbReference type="ARBA" id="ARBA00004651"/>
    </source>
</evidence>
<dbReference type="EMBL" id="JAEKFT010000046">
    <property type="protein sequence ID" value="MBT0963994.1"/>
    <property type="molecule type" value="Genomic_DNA"/>
</dbReference>
<dbReference type="InterPro" id="IPR005538">
    <property type="entry name" value="LrgA/CidA"/>
</dbReference>
<evidence type="ECO:0000256" key="4">
    <source>
        <dbReference type="ARBA" id="ARBA00022989"/>
    </source>
</evidence>